<proteinExistence type="predicted"/>
<dbReference type="Gramene" id="MELO3C000853.2.1">
    <property type="protein sequence ID" value="MELO3C000853.2.1"/>
    <property type="gene ID" value="MELO3C000853.2"/>
</dbReference>
<evidence type="ECO:0000313" key="2">
    <source>
        <dbReference type="EnsemblPlants" id="MELO3C000853.2.1"/>
    </source>
</evidence>
<name>A0A9I9CCS7_CUCME</name>
<sequence length="75" mass="7433">AVAGFRTATNERQKGGRDSGWTLGLGESVTVAAASSSKLNGRERKTGGGDAEEENEGVGGVCSGVAVAGRLLLVG</sequence>
<dbReference type="AlphaFoldDB" id="A0A9I9CCS7"/>
<dbReference type="EnsemblPlants" id="MELO3C000853.2.1">
    <property type="protein sequence ID" value="MELO3C000853.2.1"/>
    <property type="gene ID" value="MELO3C000853.2"/>
</dbReference>
<protein>
    <submittedName>
        <fullName evidence="2">Uncharacterized protein</fullName>
    </submittedName>
</protein>
<organism evidence="2">
    <name type="scientific">Cucumis melo</name>
    <name type="common">Muskmelon</name>
    <dbReference type="NCBI Taxonomy" id="3656"/>
    <lineage>
        <taxon>Eukaryota</taxon>
        <taxon>Viridiplantae</taxon>
        <taxon>Streptophyta</taxon>
        <taxon>Embryophyta</taxon>
        <taxon>Tracheophyta</taxon>
        <taxon>Spermatophyta</taxon>
        <taxon>Magnoliopsida</taxon>
        <taxon>eudicotyledons</taxon>
        <taxon>Gunneridae</taxon>
        <taxon>Pentapetalae</taxon>
        <taxon>rosids</taxon>
        <taxon>fabids</taxon>
        <taxon>Cucurbitales</taxon>
        <taxon>Cucurbitaceae</taxon>
        <taxon>Benincaseae</taxon>
        <taxon>Cucumis</taxon>
    </lineage>
</organism>
<evidence type="ECO:0000256" key="1">
    <source>
        <dbReference type="SAM" id="MobiDB-lite"/>
    </source>
</evidence>
<feature type="region of interest" description="Disordered" evidence="1">
    <location>
        <begin position="34"/>
        <end position="57"/>
    </location>
</feature>
<accession>A0A9I9CCS7</accession>
<feature type="region of interest" description="Disordered" evidence="1">
    <location>
        <begin position="1"/>
        <end position="22"/>
    </location>
</feature>
<reference evidence="2" key="1">
    <citation type="submission" date="2023-03" db="UniProtKB">
        <authorList>
            <consortium name="EnsemblPlants"/>
        </authorList>
    </citation>
    <scope>IDENTIFICATION</scope>
</reference>